<feature type="domain" description="Beta-galactosidase trimerisation" evidence="8">
    <location>
        <begin position="394"/>
        <end position="623"/>
    </location>
</feature>
<dbReference type="Gene3D" id="3.20.20.80">
    <property type="entry name" value="Glycosidases"/>
    <property type="match status" value="1"/>
</dbReference>
<evidence type="ECO:0000259" key="9">
    <source>
        <dbReference type="Pfam" id="PF08533"/>
    </source>
</evidence>
<comment type="caution">
    <text evidence="10">The sequence shown here is derived from an EMBL/GenBank/DDBJ whole genome shotgun (WGS) entry which is preliminary data.</text>
</comment>
<evidence type="ECO:0000256" key="3">
    <source>
        <dbReference type="ARBA" id="ARBA00012756"/>
    </source>
</evidence>
<dbReference type="RefSeq" id="WP_206515598.1">
    <property type="nucleotide sequence ID" value="NZ_CP033325.1"/>
</dbReference>
<sequence>MMWHPHSTLAYGADYNPEQWPEWVVDEDIALMREAHVTMVSLGIFAWGALEPEPGRYTFGWLDRVIDKLHAAGISVDLATGTASPPPWLGARYPETLPVRADGTRLSYGSRQHYCPSSPVYRDAAARLARRMAERYGDHPAVVLWHVNNEYGCHVAECFCDVSAAAFRGWLQGRYPGLSELNHAWGTAFWSQGYSTWGEILPPRETPTFSNPAQLLDWRRFCNAELLACFVREKDVLREVSPHVPVTTNFMGLFGPLDYWEWAEREDVVSNDSYPDPADPYAAREYALQADLMRSLGGGQPFLQMEQTPSAVQWRPRNAAQRPGQLLLWSLQTVARGADGICHFQWRQSVAGAETFHSGMVPHAGTKTRVWREVVGLGEALRRVGPVAGSRVEARAAIVLDWTSLWARHSAVGPVDADPTTALRDWHGAFFEGNVPVDFLAPDADLSGYRLIVLPEVFRVDADLAERLEDAVEAGAHVLVTNLTGVVDHDNQAYLAGYLGPLSSMLGVHVEEFVPLVPRPGPAPDPAAEPISAAATVPATADRVPVASVELGPLAGRTWSERVVVGRGSGVDVVGTFATGDLVGEPALTRRRLGAGTAWYVGTDLDAAGRAALLADLTARAGVRPVLDGVPPGVEAARRGDHLFLLNHGDAPATVPGVSGRDLLTGTDVDGALVLPPRGAAVLA</sequence>
<dbReference type="Pfam" id="PF02449">
    <property type="entry name" value="Glyco_hydro_42"/>
    <property type="match status" value="1"/>
</dbReference>
<evidence type="ECO:0000256" key="4">
    <source>
        <dbReference type="ARBA" id="ARBA00022801"/>
    </source>
</evidence>
<evidence type="ECO:0000259" key="7">
    <source>
        <dbReference type="Pfam" id="PF02449"/>
    </source>
</evidence>
<dbReference type="Proteomes" id="UP001595955">
    <property type="component" value="Unassembled WGS sequence"/>
</dbReference>
<dbReference type="InterPro" id="IPR013738">
    <property type="entry name" value="Beta_galactosidase_Trimer"/>
</dbReference>
<gene>
    <name evidence="10" type="ORF">ACFO3F_00735</name>
</gene>
<protein>
    <recommendedName>
        <fullName evidence="3 6">Beta-galactosidase</fullName>
        <shortName evidence="6">Beta-gal</shortName>
        <ecNumber evidence="3 6">3.2.1.23</ecNumber>
    </recommendedName>
</protein>
<dbReference type="Gene3D" id="3.40.50.880">
    <property type="match status" value="1"/>
</dbReference>
<dbReference type="SUPFAM" id="SSF52317">
    <property type="entry name" value="Class I glutamine amidotransferase-like"/>
    <property type="match status" value="1"/>
</dbReference>
<dbReference type="EMBL" id="JBHSGF010000001">
    <property type="protein sequence ID" value="MFC4553760.1"/>
    <property type="molecule type" value="Genomic_DNA"/>
</dbReference>
<name>A0ABV9D4V3_9MICO</name>
<feature type="domain" description="Beta-galactosidase C-terminal" evidence="9">
    <location>
        <begin position="633"/>
        <end position="683"/>
    </location>
</feature>
<dbReference type="InterPro" id="IPR013529">
    <property type="entry name" value="Glyco_hydro_42_N"/>
</dbReference>
<dbReference type="GO" id="GO:0004565">
    <property type="term" value="F:beta-galactosidase activity"/>
    <property type="evidence" value="ECO:0007669"/>
    <property type="project" value="UniProtKB-EC"/>
</dbReference>
<dbReference type="Pfam" id="PF08532">
    <property type="entry name" value="Glyco_hydro_42M"/>
    <property type="match status" value="1"/>
</dbReference>
<keyword evidence="4 6" id="KW-0378">Hydrolase</keyword>
<evidence type="ECO:0000259" key="8">
    <source>
        <dbReference type="Pfam" id="PF08532"/>
    </source>
</evidence>
<evidence type="ECO:0000256" key="1">
    <source>
        <dbReference type="ARBA" id="ARBA00001412"/>
    </source>
</evidence>
<organism evidence="10 11">
    <name type="scientific">Georgenia faecalis</name>
    <dbReference type="NCBI Taxonomy" id="2483799"/>
    <lineage>
        <taxon>Bacteria</taxon>
        <taxon>Bacillati</taxon>
        <taxon>Actinomycetota</taxon>
        <taxon>Actinomycetes</taxon>
        <taxon>Micrococcales</taxon>
        <taxon>Bogoriellaceae</taxon>
        <taxon>Georgenia</taxon>
    </lineage>
</organism>
<dbReference type="InterPro" id="IPR029062">
    <property type="entry name" value="Class_I_gatase-like"/>
</dbReference>
<dbReference type="InterPro" id="IPR013739">
    <property type="entry name" value="Beta_galactosidase_C"/>
</dbReference>
<evidence type="ECO:0000256" key="6">
    <source>
        <dbReference type="PIRNR" id="PIRNR001084"/>
    </source>
</evidence>
<evidence type="ECO:0000313" key="10">
    <source>
        <dbReference type="EMBL" id="MFC4553760.1"/>
    </source>
</evidence>
<accession>A0ABV9D4V3</accession>
<dbReference type="PANTHER" id="PTHR36447">
    <property type="entry name" value="BETA-GALACTOSIDASE GANA"/>
    <property type="match status" value="1"/>
</dbReference>
<feature type="domain" description="Glycoside hydrolase family 42 N-terminal" evidence="7">
    <location>
        <begin position="14"/>
        <end position="383"/>
    </location>
</feature>
<dbReference type="PANTHER" id="PTHR36447:SF1">
    <property type="entry name" value="BETA-GALACTOSIDASE GANA"/>
    <property type="match status" value="1"/>
</dbReference>
<reference evidence="11" key="1">
    <citation type="journal article" date="2019" name="Int. J. Syst. Evol. Microbiol.">
        <title>The Global Catalogue of Microorganisms (GCM) 10K type strain sequencing project: providing services to taxonomists for standard genome sequencing and annotation.</title>
        <authorList>
            <consortium name="The Broad Institute Genomics Platform"/>
            <consortium name="The Broad Institute Genome Sequencing Center for Infectious Disease"/>
            <person name="Wu L."/>
            <person name="Ma J."/>
        </authorList>
    </citation>
    <scope>NUCLEOTIDE SEQUENCE [LARGE SCALE GENOMIC DNA]</scope>
    <source>
        <strain evidence="11">JCM 3369</strain>
    </source>
</reference>
<dbReference type="CDD" id="cd03143">
    <property type="entry name" value="A4_beta-galactosidase_middle_domain"/>
    <property type="match status" value="1"/>
</dbReference>
<comment type="catalytic activity">
    <reaction evidence="1 6">
        <text>Hydrolysis of terminal non-reducing beta-D-galactose residues in beta-D-galactosides.</text>
        <dbReference type="EC" id="3.2.1.23"/>
    </reaction>
</comment>
<dbReference type="Gene3D" id="2.60.40.1180">
    <property type="entry name" value="Golgi alpha-mannosidase II"/>
    <property type="match status" value="1"/>
</dbReference>
<proteinExistence type="inferred from homology"/>
<dbReference type="InterPro" id="IPR017853">
    <property type="entry name" value="GH"/>
</dbReference>
<comment type="similarity">
    <text evidence="2 6">Belongs to the glycosyl hydrolase 42 family.</text>
</comment>
<evidence type="ECO:0000256" key="5">
    <source>
        <dbReference type="ARBA" id="ARBA00023295"/>
    </source>
</evidence>
<dbReference type="PIRSF" id="PIRSF001084">
    <property type="entry name" value="B-galactosidase"/>
    <property type="match status" value="1"/>
</dbReference>
<dbReference type="InterPro" id="IPR003476">
    <property type="entry name" value="Glyco_hydro_42"/>
</dbReference>
<keyword evidence="11" id="KW-1185">Reference proteome</keyword>
<keyword evidence="5 6" id="KW-0326">Glycosidase</keyword>
<dbReference type="Pfam" id="PF08533">
    <property type="entry name" value="Glyco_hydro_42C"/>
    <property type="match status" value="1"/>
</dbReference>
<evidence type="ECO:0000313" key="11">
    <source>
        <dbReference type="Proteomes" id="UP001595955"/>
    </source>
</evidence>
<evidence type="ECO:0000256" key="2">
    <source>
        <dbReference type="ARBA" id="ARBA00005940"/>
    </source>
</evidence>
<dbReference type="SUPFAM" id="SSF51445">
    <property type="entry name" value="(Trans)glycosidases"/>
    <property type="match status" value="1"/>
</dbReference>
<dbReference type="InterPro" id="IPR013780">
    <property type="entry name" value="Glyco_hydro_b"/>
</dbReference>
<dbReference type="EC" id="3.2.1.23" evidence="3 6"/>